<keyword evidence="4 6" id="KW-0472">Membrane</keyword>
<keyword evidence="6" id="KW-1133">Transmembrane helix</keyword>
<keyword evidence="5" id="KW-0325">Glycoprotein</keyword>
<dbReference type="InterPro" id="IPR001611">
    <property type="entry name" value="Leu-rich_rpt"/>
</dbReference>
<proteinExistence type="predicted"/>
<dbReference type="PANTHER" id="PTHR45974">
    <property type="entry name" value="RECEPTOR-LIKE PROTEIN 55"/>
    <property type="match status" value="1"/>
</dbReference>
<evidence type="ECO:0000313" key="8">
    <source>
        <dbReference type="Proteomes" id="UP000797356"/>
    </source>
</evidence>
<evidence type="ECO:0000256" key="2">
    <source>
        <dbReference type="ARBA" id="ARBA00022729"/>
    </source>
</evidence>
<dbReference type="Proteomes" id="UP000797356">
    <property type="component" value="Chromosome 16"/>
</dbReference>
<dbReference type="FunFam" id="3.80.10.10:FF:000363">
    <property type="entry name" value="Leucine-rich repeat family protein"/>
    <property type="match status" value="1"/>
</dbReference>
<evidence type="ECO:0000256" key="1">
    <source>
        <dbReference type="ARBA" id="ARBA00004370"/>
    </source>
</evidence>
<dbReference type="GO" id="GO:0016020">
    <property type="term" value="C:membrane"/>
    <property type="evidence" value="ECO:0007669"/>
    <property type="project" value="UniProtKB-SubCell"/>
</dbReference>
<evidence type="ECO:0000256" key="4">
    <source>
        <dbReference type="ARBA" id="ARBA00023136"/>
    </source>
</evidence>
<protein>
    <submittedName>
        <fullName evidence="7">Putative leucine-rich repeat receptor-like protein kinase</fullName>
    </submittedName>
</protein>
<dbReference type="EMBL" id="CM017887">
    <property type="protein sequence ID" value="KAG1371416.1"/>
    <property type="molecule type" value="Genomic_DNA"/>
</dbReference>
<organism evidence="7 8">
    <name type="scientific">Cocos nucifera</name>
    <name type="common">Coconut palm</name>
    <dbReference type="NCBI Taxonomy" id="13894"/>
    <lineage>
        <taxon>Eukaryota</taxon>
        <taxon>Viridiplantae</taxon>
        <taxon>Streptophyta</taxon>
        <taxon>Embryophyta</taxon>
        <taxon>Tracheophyta</taxon>
        <taxon>Spermatophyta</taxon>
        <taxon>Magnoliopsida</taxon>
        <taxon>Liliopsida</taxon>
        <taxon>Arecaceae</taxon>
        <taxon>Arecoideae</taxon>
        <taxon>Cocoseae</taxon>
        <taxon>Attaleinae</taxon>
        <taxon>Cocos</taxon>
    </lineage>
</organism>
<dbReference type="SUPFAM" id="SSF52058">
    <property type="entry name" value="L domain-like"/>
    <property type="match status" value="1"/>
</dbReference>
<feature type="transmembrane region" description="Helical" evidence="6">
    <location>
        <begin position="502"/>
        <end position="525"/>
    </location>
</feature>
<keyword evidence="7" id="KW-0808">Transferase</keyword>
<gene>
    <name evidence="7" type="ORF">COCNU_16G005100</name>
</gene>
<keyword evidence="6" id="KW-0812">Transmembrane</keyword>
<name>A0A8K0IYE0_COCNU</name>
<dbReference type="FunFam" id="3.80.10.10:FF:000830">
    <property type="entry name" value="Predicted protein"/>
    <property type="match status" value="1"/>
</dbReference>
<evidence type="ECO:0000313" key="7">
    <source>
        <dbReference type="EMBL" id="KAG1371416.1"/>
    </source>
</evidence>
<keyword evidence="7" id="KW-0418">Kinase</keyword>
<keyword evidence="7" id="KW-0675">Receptor</keyword>
<dbReference type="OrthoDB" id="2015206at2759"/>
<dbReference type="GO" id="GO:0016301">
    <property type="term" value="F:kinase activity"/>
    <property type="evidence" value="ECO:0007669"/>
    <property type="project" value="UniProtKB-KW"/>
</dbReference>
<keyword evidence="3" id="KW-0677">Repeat</keyword>
<dbReference type="Gene3D" id="3.80.10.10">
    <property type="entry name" value="Ribonuclease Inhibitor"/>
    <property type="match status" value="3"/>
</dbReference>
<comment type="subcellular location">
    <subcellularLocation>
        <location evidence="1">Membrane</location>
    </subcellularLocation>
</comment>
<keyword evidence="2" id="KW-0732">Signal</keyword>
<evidence type="ECO:0000256" key="5">
    <source>
        <dbReference type="ARBA" id="ARBA00023180"/>
    </source>
</evidence>
<dbReference type="AlphaFoldDB" id="A0A8K0IYE0"/>
<reference evidence="7" key="2">
    <citation type="submission" date="2019-07" db="EMBL/GenBank/DDBJ databases">
        <authorList>
            <person name="Yang Y."/>
            <person name="Bocs S."/>
            <person name="Baudouin L."/>
        </authorList>
    </citation>
    <scope>NUCLEOTIDE SEQUENCE</scope>
    <source>
        <tissue evidence="7">Spear leaf of Hainan Tall coconut</tissue>
    </source>
</reference>
<feature type="transmembrane region" description="Helical" evidence="6">
    <location>
        <begin position="576"/>
        <end position="599"/>
    </location>
</feature>
<dbReference type="InterPro" id="IPR032675">
    <property type="entry name" value="LRR_dom_sf"/>
</dbReference>
<sequence>MGRGQLPRFKSDRPVRKLSTMGLKGTLSGDIGQLSELQSLDLSYNDGLGGQLPANIGNLKKLTTLILAGCSFSGKIPDELGNLGKLSFLALNSNKFTGSIPASLGTLSNLYWLDVADNQLSGPIPISNNRAPGLDQLLNTKHFHFNKNNLSGPIPEQLFSSNMTLIHIIFDGNELTGEIPSSIGLIKSLEVLRLDRNSLSGPVPSSINSLTKISELNLANNQLSGPMPDLTGMNVLNSVDLSNNTFDSSESPAWLSQIESLSVLVIQSGGLCGQVPEKLFSLPQLQQVILDDNKFNGTLAMGDSISQRLQIVSFKNNNLELVTPSSSYNKTLILAGNPVCDNQRSAKNYCSVQPKQSSPYSTSLANCGPSPCPPDQSLSPSKCNCAYPYEGVMLFTGPRFRDVTNSALFQELEKTMWTTLGLEPGSVFLENPIFGDDSYMHLQVKLFPSDGMYFNRSEIMRIGFDLSNQICRPPKIFGPSWFMASPYPFPDVEGRSPMSPGLITGISVGCALLVLGLVGAGVYALRQKKRAQRAMELSKPFGVYCIPYENKPNECLILNKTYVPDVEGRSPMSPGLITGISVGCALLVLGLVGAGVYALRQKKRAQRAMELSKPFGNVPNETCHLK</sequence>
<dbReference type="Pfam" id="PF00560">
    <property type="entry name" value="LRR_1"/>
    <property type="match status" value="2"/>
</dbReference>
<reference evidence="7" key="1">
    <citation type="journal article" date="2017" name="Gigascience">
        <title>The genome draft of coconut (Cocos nucifera).</title>
        <authorList>
            <person name="Xiao Y."/>
            <person name="Xu P."/>
            <person name="Fan H."/>
            <person name="Baudouin L."/>
            <person name="Xia W."/>
            <person name="Bocs S."/>
            <person name="Xu J."/>
            <person name="Li Q."/>
            <person name="Guo A."/>
            <person name="Zhou L."/>
            <person name="Li J."/>
            <person name="Wu Y."/>
            <person name="Ma Z."/>
            <person name="Armero A."/>
            <person name="Issali A.E."/>
            <person name="Liu N."/>
            <person name="Peng M."/>
            <person name="Yang Y."/>
        </authorList>
    </citation>
    <scope>NUCLEOTIDE SEQUENCE</scope>
    <source>
        <tissue evidence="7">Spear leaf of Hainan Tall coconut</tissue>
    </source>
</reference>
<evidence type="ECO:0000256" key="3">
    <source>
        <dbReference type="ARBA" id="ARBA00022737"/>
    </source>
</evidence>
<keyword evidence="8" id="KW-1185">Reference proteome</keyword>
<evidence type="ECO:0000256" key="6">
    <source>
        <dbReference type="SAM" id="Phobius"/>
    </source>
</evidence>
<comment type="caution">
    <text evidence="7">The sequence shown here is derived from an EMBL/GenBank/DDBJ whole genome shotgun (WGS) entry which is preliminary data.</text>
</comment>
<accession>A0A8K0IYE0</accession>
<dbReference type="PANTHER" id="PTHR45974:SF242">
    <property type="entry name" value="LEUCINE-RICH REPEAT PROTEIN KINASE FAMILY PROTEIN"/>
    <property type="match status" value="1"/>
</dbReference>